<gene>
    <name evidence="2" type="ORF">GGR36_001146</name>
</gene>
<keyword evidence="3" id="KW-1185">Reference proteome</keyword>
<evidence type="ECO:0000313" key="3">
    <source>
        <dbReference type="Proteomes" id="UP000561045"/>
    </source>
</evidence>
<feature type="region of interest" description="Disordered" evidence="1">
    <location>
        <begin position="1"/>
        <end position="51"/>
    </location>
</feature>
<dbReference type="Gene3D" id="3.30.1380.10">
    <property type="match status" value="1"/>
</dbReference>
<organism evidence="2 3">
    <name type="scientific">Niveibacterium umoris</name>
    <dbReference type="NCBI Taxonomy" id="1193620"/>
    <lineage>
        <taxon>Bacteria</taxon>
        <taxon>Pseudomonadati</taxon>
        <taxon>Pseudomonadota</taxon>
        <taxon>Betaproteobacteria</taxon>
        <taxon>Rhodocyclales</taxon>
        <taxon>Rhodocyclaceae</taxon>
        <taxon>Niveibacterium</taxon>
    </lineage>
</organism>
<evidence type="ECO:0000256" key="1">
    <source>
        <dbReference type="SAM" id="MobiDB-lite"/>
    </source>
</evidence>
<proteinExistence type="predicted"/>
<evidence type="ECO:0000313" key="2">
    <source>
        <dbReference type="EMBL" id="MBB4011838.1"/>
    </source>
</evidence>
<protein>
    <submittedName>
        <fullName evidence="2">Uncharacterized protein</fullName>
    </submittedName>
</protein>
<accession>A0A840BJS0</accession>
<sequence>MAGSRVPGPAGLTDATPVVEDGTAPRTPTPPPGPVGVAPQPQPAAAAATPETDSAIEALNLAPTARLAAYALKKAHPSVTFTSGRRGKEDQARAMASNVVKNRKWIEETYANSPLRKKCQDWVDNNPGKKTQAEIQEGLLSVFNEATDEDLGKFSKHLSGMAFDVQPVDDDAEAIKKTIRGLEGLDKFLDKEGGLVRWHAQF</sequence>
<dbReference type="RefSeq" id="WP_183632820.1">
    <property type="nucleotide sequence ID" value="NZ_BAABLE010000011.1"/>
</dbReference>
<dbReference type="InterPro" id="IPR009045">
    <property type="entry name" value="Zn_M74/Hedgehog-like"/>
</dbReference>
<comment type="caution">
    <text evidence="2">The sequence shown here is derived from an EMBL/GenBank/DDBJ whole genome shotgun (WGS) entry which is preliminary data.</text>
</comment>
<dbReference type="AlphaFoldDB" id="A0A840BJS0"/>
<dbReference type="Proteomes" id="UP000561045">
    <property type="component" value="Unassembled WGS sequence"/>
</dbReference>
<reference evidence="2 3" key="1">
    <citation type="submission" date="2020-08" db="EMBL/GenBank/DDBJ databases">
        <title>Genomic Encyclopedia of Type Strains, Phase IV (KMG-IV): sequencing the most valuable type-strain genomes for metagenomic binning, comparative biology and taxonomic classification.</title>
        <authorList>
            <person name="Goeker M."/>
        </authorList>
    </citation>
    <scope>NUCLEOTIDE SEQUENCE [LARGE SCALE GENOMIC DNA]</scope>
    <source>
        <strain evidence="2 3">DSM 106739</strain>
    </source>
</reference>
<feature type="compositionally biased region" description="Low complexity" evidence="1">
    <location>
        <begin position="35"/>
        <end position="50"/>
    </location>
</feature>
<name>A0A840BJS0_9RHOO</name>
<dbReference type="EMBL" id="JACIET010000001">
    <property type="protein sequence ID" value="MBB4011838.1"/>
    <property type="molecule type" value="Genomic_DNA"/>
</dbReference>